<dbReference type="InterPro" id="IPR036922">
    <property type="entry name" value="Rieske_2Fe-2S_sf"/>
</dbReference>
<evidence type="ECO:0000256" key="2">
    <source>
        <dbReference type="ARBA" id="ARBA00022723"/>
    </source>
</evidence>
<dbReference type="EMBL" id="JACJRF010000023">
    <property type="protein sequence ID" value="MBD2345366.1"/>
    <property type="molecule type" value="Genomic_DNA"/>
</dbReference>
<organism evidence="8 9">
    <name type="scientific">Anabaena subtropica FACHB-260</name>
    <dbReference type="NCBI Taxonomy" id="2692884"/>
    <lineage>
        <taxon>Bacteria</taxon>
        <taxon>Bacillati</taxon>
        <taxon>Cyanobacteriota</taxon>
        <taxon>Cyanophyceae</taxon>
        <taxon>Nostocales</taxon>
        <taxon>Nostocaceae</taxon>
        <taxon>Anabaena</taxon>
    </lineage>
</organism>
<dbReference type="RefSeq" id="WP_190407807.1">
    <property type="nucleotide sequence ID" value="NZ_JACJRF010000023.1"/>
</dbReference>
<reference evidence="8 9" key="1">
    <citation type="journal article" date="2020" name="ISME J.">
        <title>Comparative genomics reveals insights into cyanobacterial evolution and habitat adaptation.</title>
        <authorList>
            <person name="Chen M.Y."/>
            <person name="Teng W.K."/>
            <person name="Zhao L."/>
            <person name="Hu C.X."/>
            <person name="Zhou Y.K."/>
            <person name="Han B.P."/>
            <person name="Song L.R."/>
            <person name="Shu W.S."/>
        </authorList>
    </citation>
    <scope>NUCLEOTIDE SEQUENCE [LARGE SCALE GENOMIC DNA]</scope>
    <source>
        <strain evidence="8 9">FACHB-260</strain>
    </source>
</reference>
<keyword evidence="3" id="KW-0560">Oxidoreductase</keyword>
<dbReference type="PROSITE" id="PS51296">
    <property type="entry name" value="RIESKE"/>
    <property type="match status" value="1"/>
</dbReference>
<dbReference type="SUPFAM" id="SSF50022">
    <property type="entry name" value="ISP domain"/>
    <property type="match status" value="1"/>
</dbReference>
<dbReference type="InterPro" id="IPR050584">
    <property type="entry name" value="Cholesterol_7-desaturase"/>
</dbReference>
<evidence type="ECO:0000313" key="8">
    <source>
        <dbReference type="EMBL" id="MBD2345366.1"/>
    </source>
</evidence>
<dbReference type="CDD" id="cd03469">
    <property type="entry name" value="Rieske_RO_Alpha_N"/>
    <property type="match status" value="1"/>
</dbReference>
<keyword evidence="9" id="KW-1185">Reference proteome</keyword>
<keyword evidence="1" id="KW-0001">2Fe-2S</keyword>
<proteinExistence type="predicted"/>
<dbReference type="PANTHER" id="PTHR21266:SF60">
    <property type="entry name" value="3-KETOSTEROID-9-ALPHA-MONOOXYGENASE, OXYGENASE COMPONENT"/>
    <property type="match status" value="1"/>
</dbReference>
<dbReference type="InterPro" id="IPR017941">
    <property type="entry name" value="Rieske_2Fe-2S"/>
</dbReference>
<evidence type="ECO:0000256" key="6">
    <source>
        <dbReference type="SAM" id="MobiDB-lite"/>
    </source>
</evidence>
<comment type="caution">
    <text evidence="8">The sequence shown here is derived from an EMBL/GenBank/DDBJ whole genome shotgun (WGS) entry which is preliminary data.</text>
</comment>
<evidence type="ECO:0000259" key="7">
    <source>
        <dbReference type="PROSITE" id="PS51296"/>
    </source>
</evidence>
<dbReference type="Pfam" id="PF00355">
    <property type="entry name" value="Rieske"/>
    <property type="match status" value="1"/>
</dbReference>
<keyword evidence="5" id="KW-0411">Iron-sulfur</keyword>
<feature type="domain" description="Rieske" evidence="7">
    <location>
        <begin position="27"/>
        <end position="128"/>
    </location>
</feature>
<evidence type="ECO:0000256" key="3">
    <source>
        <dbReference type="ARBA" id="ARBA00023002"/>
    </source>
</evidence>
<keyword evidence="4" id="KW-0408">Iron</keyword>
<protein>
    <submittedName>
        <fullName evidence="8">Aromatic ring-hydroxylating dioxygenase subunit alpha</fullName>
    </submittedName>
</protein>
<dbReference type="PANTHER" id="PTHR21266">
    <property type="entry name" value="IRON-SULFUR DOMAIN CONTAINING PROTEIN"/>
    <property type="match status" value="1"/>
</dbReference>
<sequence length="367" mass="42998">MDANSQQIKATYKPKVFNNSESFIEGWYWVILSNDLGIGEIKPITLLGRELAIYRGQDKQVVICDAYCPHMGAHLSEGIVEGNELRCAFHHWKFNADGICVEIPCLEEPLSLKLKTWPTIEKYGIIWIWTGEIPRESLPFVPELEFQEWESVLGSRFVMNCHPHIMMLNAIDTQYFQAVQTLDIGFEKQELNPNAIIFSKYKRQNHDLLFKKIFRPLYKNPIYSICYWYGSTFTLTVGTDLRRCYVMLALRLIEGERVEVQTIFFTKKRKGLHGWLFNHFMLWLSNSLVQELINDERKILQTMQFNLKTPIKVDQSIMQLINHVELQKPLTWKSWLLARSPTVGRSPSSDTEIKENQTKWRDELTND</sequence>
<feature type="compositionally biased region" description="Basic and acidic residues" evidence="6">
    <location>
        <begin position="351"/>
        <end position="367"/>
    </location>
</feature>
<dbReference type="Gene3D" id="2.102.10.10">
    <property type="entry name" value="Rieske [2Fe-2S] iron-sulphur domain"/>
    <property type="match status" value="1"/>
</dbReference>
<name>A0ABR8CQB9_9NOST</name>
<gene>
    <name evidence="8" type="ORF">H6G18_14575</name>
</gene>
<dbReference type="Proteomes" id="UP000607281">
    <property type="component" value="Unassembled WGS sequence"/>
</dbReference>
<evidence type="ECO:0000313" key="9">
    <source>
        <dbReference type="Proteomes" id="UP000607281"/>
    </source>
</evidence>
<keyword evidence="2" id="KW-0479">Metal-binding</keyword>
<dbReference type="GO" id="GO:0051213">
    <property type="term" value="F:dioxygenase activity"/>
    <property type="evidence" value="ECO:0007669"/>
    <property type="project" value="UniProtKB-KW"/>
</dbReference>
<feature type="region of interest" description="Disordered" evidence="6">
    <location>
        <begin position="341"/>
        <end position="367"/>
    </location>
</feature>
<keyword evidence="8" id="KW-0223">Dioxygenase</keyword>
<evidence type="ECO:0000256" key="1">
    <source>
        <dbReference type="ARBA" id="ARBA00022714"/>
    </source>
</evidence>
<accession>A0ABR8CQB9</accession>
<evidence type="ECO:0000256" key="5">
    <source>
        <dbReference type="ARBA" id="ARBA00023014"/>
    </source>
</evidence>
<evidence type="ECO:0000256" key="4">
    <source>
        <dbReference type="ARBA" id="ARBA00023004"/>
    </source>
</evidence>